<dbReference type="EMBL" id="JAPFRF010000011">
    <property type="protein sequence ID" value="KAJ7317589.1"/>
    <property type="molecule type" value="Genomic_DNA"/>
</dbReference>
<name>A0A9Q0XKH1_9SAUR</name>
<reference evidence="8" key="1">
    <citation type="journal article" date="2023" name="DNA Res.">
        <title>Chromosome-level genome assembly of Phrynocephalus forsythii using third-generation DNA sequencing and Hi-C analysis.</title>
        <authorList>
            <person name="Qi Y."/>
            <person name="Zhao W."/>
            <person name="Zhao Y."/>
            <person name="Niu C."/>
            <person name="Cao S."/>
            <person name="Zhang Y."/>
        </authorList>
    </citation>
    <scope>NUCLEOTIDE SEQUENCE</scope>
    <source>
        <tissue evidence="8">Muscle</tissue>
    </source>
</reference>
<dbReference type="GO" id="GO:0042742">
    <property type="term" value="P:defense response to bacterium"/>
    <property type="evidence" value="ECO:0007669"/>
    <property type="project" value="UniProtKB-KW"/>
</dbReference>
<keyword evidence="3" id="KW-0081">Bacteriolytic enzyme</keyword>
<dbReference type="InterPro" id="IPR001916">
    <property type="entry name" value="Glyco_hydro_22"/>
</dbReference>
<organism evidence="8 9">
    <name type="scientific">Phrynocephalus forsythii</name>
    <dbReference type="NCBI Taxonomy" id="171643"/>
    <lineage>
        <taxon>Eukaryota</taxon>
        <taxon>Metazoa</taxon>
        <taxon>Chordata</taxon>
        <taxon>Craniata</taxon>
        <taxon>Vertebrata</taxon>
        <taxon>Euteleostomi</taxon>
        <taxon>Lepidosauria</taxon>
        <taxon>Squamata</taxon>
        <taxon>Bifurcata</taxon>
        <taxon>Unidentata</taxon>
        <taxon>Episquamata</taxon>
        <taxon>Toxicofera</taxon>
        <taxon>Iguania</taxon>
        <taxon>Acrodonta</taxon>
        <taxon>Agamidae</taxon>
        <taxon>Agaminae</taxon>
        <taxon>Phrynocephalus</taxon>
    </lineage>
</organism>
<dbReference type="OrthoDB" id="17373at2759"/>
<dbReference type="Pfam" id="PF00062">
    <property type="entry name" value="Lys"/>
    <property type="match status" value="1"/>
</dbReference>
<dbReference type="SMART" id="SM00263">
    <property type="entry name" value="LYZ1"/>
    <property type="match status" value="1"/>
</dbReference>
<evidence type="ECO:0000313" key="9">
    <source>
        <dbReference type="Proteomes" id="UP001142489"/>
    </source>
</evidence>
<gene>
    <name evidence="8" type="ORF">JRQ81_003751</name>
</gene>
<feature type="chain" id="PRO_5040330924" description="lysozyme" evidence="6">
    <location>
        <begin position="19"/>
        <end position="170"/>
    </location>
</feature>
<keyword evidence="6" id="KW-0732">Signal</keyword>
<evidence type="ECO:0000256" key="4">
    <source>
        <dbReference type="ARBA" id="ARBA00023157"/>
    </source>
</evidence>
<keyword evidence="9" id="KW-1185">Reference proteome</keyword>
<dbReference type="PANTHER" id="PTHR11407:SF63">
    <property type="entry name" value="LYSOZYME C"/>
    <property type="match status" value="1"/>
</dbReference>
<keyword evidence="4" id="KW-1015">Disulfide bond</keyword>
<evidence type="ECO:0000256" key="3">
    <source>
        <dbReference type="ARBA" id="ARBA00022638"/>
    </source>
</evidence>
<dbReference type="EC" id="3.2.1.17" evidence="2"/>
<dbReference type="InterPro" id="IPR019799">
    <property type="entry name" value="Glyco_hydro_22_CS"/>
</dbReference>
<dbReference type="PANTHER" id="PTHR11407">
    <property type="entry name" value="LYSOZYME C"/>
    <property type="match status" value="1"/>
</dbReference>
<dbReference type="InterPro" id="IPR023346">
    <property type="entry name" value="Lysozyme-like_dom_sf"/>
</dbReference>
<dbReference type="GO" id="GO:0031640">
    <property type="term" value="P:killing of cells of another organism"/>
    <property type="evidence" value="ECO:0007669"/>
    <property type="project" value="UniProtKB-KW"/>
</dbReference>
<evidence type="ECO:0000313" key="8">
    <source>
        <dbReference type="EMBL" id="KAJ7317589.1"/>
    </source>
</evidence>
<dbReference type="PRINTS" id="PR00135">
    <property type="entry name" value="LYZLACT"/>
</dbReference>
<evidence type="ECO:0000256" key="1">
    <source>
        <dbReference type="ARBA" id="ARBA00010859"/>
    </source>
</evidence>
<dbReference type="SUPFAM" id="SSF53955">
    <property type="entry name" value="Lysozyme-like"/>
    <property type="match status" value="1"/>
</dbReference>
<dbReference type="Gene3D" id="1.10.530.10">
    <property type="match status" value="1"/>
</dbReference>
<dbReference type="PRINTS" id="PR00137">
    <property type="entry name" value="LYSOZYME"/>
</dbReference>
<evidence type="ECO:0000259" key="7">
    <source>
        <dbReference type="PROSITE" id="PS00128"/>
    </source>
</evidence>
<keyword evidence="3" id="KW-0929">Antimicrobial</keyword>
<dbReference type="AlphaFoldDB" id="A0A9Q0XKH1"/>
<feature type="signal peptide" evidence="6">
    <location>
        <begin position="1"/>
        <end position="18"/>
    </location>
</feature>
<dbReference type="GO" id="GO:0003796">
    <property type="term" value="F:lysozyme activity"/>
    <property type="evidence" value="ECO:0007669"/>
    <property type="project" value="UniProtKB-EC"/>
</dbReference>
<evidence type="ECO:0000256" key="5">
    <source>
        <dbReference type="RuleBase" id="RU004440"/>
    </source>
</evidence>
<evidence type="ECO:0000256" key="6">
    <source>
        <dbReference type="SAM" id="SignalP"/>
    </source>
</evidence>
<accession>A0A9Q0XKH1</accession>
<dbReference type="PROSITE" id="PS00128">
    <property type="entry name" value="GLYCOSYL_HYDROL_F22_1"/>
    <property type="match status" value="1"/>
</dbReference>
<dbReference type="PROSITE" id="PS51348">
    <property type="entry name" value="GLYCOSYL_HYDROL_F22_2"/>
    <property type="match status" value="1"/>
</dbReference>
<feature type="domain" description="Glycosyl hydrolases family 22 (GH22)" evidence="7">
    <location>
        <begin position="92"/>
        <end position="110"/>
    </location>
</feature>
<evidence type="ECO:0000256" key="2">
    <source>
        <dbReference type="ARBA" id="ARBA00012732"/>
    </source>
</evidence>
<dbReference type="Proteomes" id="UP001142489">
    <property type="component" value="Unassembled WGS sequence"/>
</dbReference>
<sequence>MKALGASLFCLLFAVNEARVFELCELFYLLRSLGLDNYQNIDVKHFVCVALFPSKMNTHYYENENGHPYYGIFHLKGTEWCSNGKDKSPNKCTMDCNKLLDDDIKDDVACVKQVASSKAGMKSWTHYNDDCTTDVLSYIFMRCTFFFTNDDWYHKIMRLRLPQTMHIQVT</sequence>
<protein>
    <recommendedName>
        <fullName evidence="2">lysozyme</fullName>
        <ecNumber evidence="2">3.2.1.17</ecNumber>
    </recommendedName>
</protein>
<comment type="caution">
    <text evidence="8">The sequence shown here is derived from an EMBL/GenBank/DDBJ whole genome shotgun (WGS) entry which is preliminary data.</text>
</comment>
<dbReference type="InterPro" id="IPR000974">
    <property type="entry name" value="Glyco_hydro_22_lys"/>
</dbReference>
<comment type="similarity">
    <text evidence="1 5">Belongs to the glycosyl hydrolase 22 family.</text>
</comment>
<dbReference type="FunFam" id="1.10.530.10:FF:000001">
    <property type="entry name" value="Lysozyme C"/>
    <property type="match status" value="1"/>
</dbReference>
<proteinExistence type="inferred from homology"/>